<proteinExistence type="predicted"/>
<dbReference type="Pfam" id="PF14332">
    <property type="entry name" value="DUF4388"/>
    <property type="match status" value="1"/>
</dbReference>
<keyword evidence="3" id="KW-1185">Reference proteome</keyword>
<evidence type="ECO:0000313" key="2">
    <source>
        <dbReference type="EMBL" id="GAA5502055.1"/>
    </source>
</evidence>
<evidence type="ECO:0000259" key="1">
    <source>
        <dbReference type="Pfam" id="PF14332"/>
    </source>
</evidence>
<evidence type="ECO:0000313" key="3">
    <source>
        <dbReference type="Proteomes" id="UP001458946"/>
    </source>
</evidence>
<name>A0ABP9VCV6_9DEIO</name>
<organism evidence="2 3">
    <name type="scientific">Deinococcus xinjiangensis</name>
    <dbReference type="NCBI Taxonomy" id="457454"/>
    <lineage>
        <taxon>Bacteria</taxon>
        <taxon>Thermotogati</taxon>
        <taxon>Deinococcota</taxon>
        <taxon>Deinococci</taxon>
        <taxon>Deinococcales</taxon>
        <taxon>Deinococcaceae</taxon>
        <taxon>Deinococcus</taxon>
    </lineage>
</organism>
<sequence>MPNTTSSLENFDFLHLLRMLADGEKTGVLNVIRDDGNFQCWLEGGKVRHLQFGAQVGIKALSHLLQNPQGRFQFDEGKRHPSPDLNATLDAVATEALNDLPLRPLPFIGPARFASPERVEALSWTSDEQKVLRRIEMQTTLSDLSADPVARRVISRLSYLGLLKPRKSRVARLTVGLTREVRGVVLVDDLIFRRWKEDLVRHPQLLAIKDDAGNTYTFPLREGRGLGTQLLLPPDLMMQTGLRAGESVLVKPV</sequence>
<dbReference type="RefSeq" id="WP_353542026.1">
    <property type="nucleotide sequence ID" value="NZ_BAABRN010000017.1"/>
</dbReference>
<gene>
    <name evidence="2" type="ORF">Dxin01_01794</name>
</gene>
<reference evidence="2 3" key="1">
    <citation type="submission" date="2024-02" db="EMBL/GenBank/DDBJ databases">
        <title>Deinococcus xinjiangensis NBRC 107630.</title>
        <authorList>
            <person name="Ichikawa N."/>
            <person name="Katano-Makiyama Y."/>
            <person name="Hidaka K."/>
        </authorList>
    </citation>
    <scope>NUCLEOTIDE SEQUENCE [LARGE SCALE GENOMIC DNA]</scope>
    <source>
        <strain evidence="2 3">NBRC 107630</strain>
    </source>
</reference>
<dbReference type="InterPro" id="IPR025497">
    <property type="entry name" value="PatA-like_N"/>
</dbReference>
<comment type="caution">
    <text evidence="2">The sequence shown here is derived from an EMBL/GenBank/DDBJ whole genome shotgun (WGS) entry which is preliminary data.</text>
</comment>
<accession>A0ABP9VCV6</accession>
<protein>
    <recommendedName>
        <fullName evidence="1">PatA-like N-terminal domain-containing protein</fullName>
    </recommendedName>
</protein>
<dbReference type="EMBL" id="BAABRN010000017">
    <property type="protein sequence ID" value="GAA5502055.1"/>
    <property type="molecule type" value="Genomic_DNA"/>
</dbReference>
<dbReference type="Proteomes" id="UP001458946">
    <property type="component" value="Unassembled WGS sequence"/>
</dbReference>
<feature type="domain" description="PatA-like N-terminal" evidence="1">
    <location>
        <begin position="7"/>
        <end position="98"/>
    </location>
</feature>